<feature type="region of interest" description="Disordered" evidence="6">
    <location>
        <begin position="73"/>
        <end position="213"/>
    </location>
</feature>
<dbReference type="Gene3D" id="3.30.60.20">
    <property type="match status" value="1"/>
</dbReference>
<dbReference type="Pfam" id="PF00620">
    <property type="entry name" value="RhoGAP"/>
    <property type="match status" value="1"/>
</dbReference>
<reference evidence="10" key="1">
    <citation type="journal article" date="2020" name="Fungal Divers.">
        <title>Resolving the Mortierellaceae phylogeny through synthesis of multi-gene phylogenetics and phylogenomics.</title>
        <authorList>
            <person name="Vandepol N."/>
            <person name="Liber J."/>
            <person name="Desiro A."/>
            <person name="Na H."/>
            <person name="Kennedy M."/>
            <person name="Barry K."/>
            <person name="Grigoriev I.V."/>
            <person name="Miller A.N."/>
            <person name="O'Donnell K."/>
            <person name="Stajich J.E."/>
            <person name="Bonito G."/>
        </authorList>
    </citation>
    <scope>NUCLEOTIDE SEQUENCE</scope>
    <source>
        <strain evidence="10">KOD948</strain>
    </source>
</reference>
<dbReference type="SUPFAM" id="SSF48350">
    <property type="entry name" value="GTPase activation domain, GAP"/>
    <property type="match status" value="1"/>
</dbReference>
<keyword evidence="1" id="KW-0343">GTPase activation</keyword>
<feature type="domain" description="LIM zinc-binding" evidence="7">
    <location>
        <begin position="1"/>
        <end position="45"/>
    </location>
</feature>
<evidence type="ECO:0000256" key="3">
    <source>
        <dbReference type="ARBA" id="ARBA00022833"/>
    </source>
</evidence>
<dbReference type="PANTHER" id="PTHR46075:SF2">
    <property type="entry name" value="RHO GTPASE ACTIVATING PROTEIN AT 5A, ISOFORM A"/>
    <property type="match status" value="1"/>
</dbReference>
<dbReference type="Pfam" id="PF00130">
    <property type="entry name" value="C1_1"/>
    <property type="match status" value="1"/>
</dbReference>
<dbReference type="InterPro" id="IPR051854">
    <property type="entry name" value="Rho-type_GAP"/>
</dbReference>
<dbReference type="Pfam" id="PF00412">
    <property type="entry name" value="LIM"/>
    <property type="match status" value="1"/>
</dbReference>
<feature type="region of interest" description="Disordered" evidence="6">
    <location>
        <begin position="886"/>
        <end position="1057"/>
    </location>
</feature>
<dbReference type="CDD" id="cd09395">
    <property type="entry name" value="LIM2_Rga"/>
    <property type="match status" value="1"/>
</dbReference>
<dbReference type="PANTHER" id="PTHR46075">
    <property type="entry name" value="CHIMERIN FAMILY MEMBER"/>
    <property type="match status" value="1"/>
</dbReference>
<dbReference type="EMBL" id="JAAAJA010000034">
    <property type="protein sequence ID" value="KAG0265327.1"/>
    <property type="molecule type" value="Genomic_DNA"/>
</dbReference>
<proteinExistence type="predicted"/>
<feature type="coiled-coil region" evidence="5">
    <location>
        <begin position="345"/>
        <end position="379"/>
    </location>
</feature>
<dbReference type="InterPro" id="IPR002219">
    <property type="entry name" value="PKC_DAG/PE"/>
</dbReference>
<feature type="compositionally biased region" description="Polar residues" evidence="6">
    <location>
        <begin position="888"/>
        <end position="901"/>
    </location>
</feature>
<evidence type="ECO:0000256" key="4">
    <source>
        <dbReference type="PROSITE-ProRule" id="PRU00125"/>
    </source>
</evidence>
<dbReference type="SMART" id="SM00109">
    <property type="entry name" value="C1"/>
    <property type="match status" value="1"/>
</dbReference>
<feature type="compositionally biased region" description="Polar residues" evidence="6">
    <location>
        <begin position="918"/>
        <end position="934"/>
    </location>
</feature>
<accession>A0A9P6QEG4</accession>
<sequence length="1057" mass="117947">MTGNEAYHAECFRCVQCESKIDDLVFAKTSQGIFCMKCHQERKEAKRQREERERMERAERMMEKILPTIPEAEHENGVHGMNGPKFSSNPRIDSRANGSSSGLSSIDVGPPFLPPLIFGLDDPESNGFDLGEMLSGSEKDSKESAPSSMPTSPTKDTESQKRNSQRASMGHTNVRLSTSTVNTSDKSSLNGETRSSIDGQEPKSSLAAKGSSTRLGESAARLSLLQPLDELDGLSPVDAAALIRELRMEVARHNPESPLIQGTPQKEFILLQEKTDRLAQKHAELEKSLRDMYIEKDLLAMDLEAMNEEFKAKEEALANSNAPEKLQARPISVNPRLSTNHEFMKQAYQVEVKALQEQKERLQQEIRDFVEQRDGVLDEMQVLSVRNAELSTINNDMMREMQGRNAKHAPSAPSATYNGGMLQSFTGKMRRQRQPSGGSQQELRVAGSNDSTHSFVSSNSDEGSRSHHGPSRPKNERTEDVFGEEIVAPKKFNWKKGTMNTVSTGVNTVKTVGAMFGKLLVEGPNTGMESPSNKVAPLVSDNGSSNGQILPPTRPFSNSSETRSLNGRFTEQHSFIQYNYLKPTRCECCEEKIWGREYRCRGCGFQVHGRCIHEIMPGCSGKFKDSDSASLRNITPSGGSSHGMPAPAPPPKQIMFGNCLLDQLEQEQRTIPLVVEKCIEAVDERGLDVEGIYRRSGMAAEARQLVQTYDTGFYPDLMDTSFYQDICSITSVLKQYLRSLPEPLIPYDLYPDFIEAIGLPQNDAKFETFRELMERMPYAHYATLKFLLEHLNRVAERDSVNLMTSKNLSVVFGPTLMRNPDPNREILDMTYKNMTIEYLILNTSDLFVRKEKERSFSTSSHTSANGTGSLAVNGINGGANGFPVGYTGQRQGSVGSLTNQIVPPPRRAAGGPMPTLPPRSSSGDAVPTINQAHSYHQQQQQQQQYHAQHPHGYQQQQQQQQQFYRPQAFQVPQHQTLQQLKQQQQQREQQQREQQQREQEEQEQQQGQEHSFAPAPTKMGSPQSVEGVLDDGSQGTGSSIMSSHQQQQSSAEVTHFS</sequence>
<evidence type="ECO:0000259" key="8">
    <source>
        <dbReference type="PROSITE" id="PS50081"/>
    </source>
</evidence>
<dbReference type="Gene3D" id="1.10.555.10">
    <property type="entry name" value="Rho GTPase activation protein"/>
    <property type="match status" value="1"/>
</dbReference>
<keyword evidence="4" id="KW-0440">LIM domain</keyword>
<dbReference type="Gene3D" id="2.10.110.10">
    <property type="entry name" value="Cysteine Rich Protein"/>
    <property type="match status" value="1"/>
</dbReference>
<evidence type="ECO:0000313" key="11">
    <source>
        <dbReference type="Proteomes" id="UP000726737"/>
    </source>
</evidence>
<evidence type="ECO:0000313" key="10">
    <source>
        <dbReference type="EMBL" id="KAG0265327.1"/>
    </source>
</evidence>
<dbReference type="GO" id="GO:0007165">
    <property type="term" value="P:signal transduction"/>
    <property type="evidence" value="ECO:0007669"/>
    <property type="project" value="InterPro"/>
</dbReference>
<keyword evidence="5" id="KW-0175">Coiled coil</keyword>
<comment type="caution">
    <text evidence="10">The sequence shown here is derived from an EMBL/GenBank/DDBJ whole genome shotgun (WGS) entry which is preliminary data.</text>
</comment>
<protein>
    <recommendedName>
        <fullName evidence="12">RhoGAP-domain-containing protein</fullName>
    </recommendedName>
</protein>
<evidence type="ECO:0000256" key="6">
    <source>
        <dbReference type="SAM" id="MobiDB-lite"/>
    </source>
</evidence>
<dbReference type="CDD" id="cd00159">
    <property type="entry name" value="RhoGAP"/>
    <property type="match status" value="1"/>
</dbReference>
<dbReference type="InterPro" id="IPR046349">
    <property type="entry name" value="C1-like_sf"/>
</dbReference>
<evidence type="ECO:0000256" key="2">
    <source>
        <dbReference type="ARBA" id="ARBA00022723"/>
    </source>
</evidence>
<feature type="compositionally biased region" description="Polar residues" evidence="6">
    <location>
        <begin position="413"/>
        <end position="426"/>
    </location>
</feature>
<gene>
    <name evidence="10" type="ORF">BG011_005027</name>
</gene>
<dbReference type="PROSITE" id="PS50238">
    <property type="entry name" value="RHOGAP"/>
    <property type="match status" value="1"/>
</dbReference>
<evidence type="ECO:0008006" key="12">
    <source>
        <dbReference type="Google" id="ProtNLM"/>
    </source>
</evidence>
<dbReference type="AlphaFoldDB" id="A0A9P6QEG4"/>
<keyword evidence="3 4" id="KW-0862">Zinc</keyword>
<keyword evidence="2 4" id="KW-0479">Metal-binding</keyword>
<evidence type="ECO:0000256" key="1">
    <source>
        <dbReference type="ARBA" id="ARBA00022468"/>
    </source>
</evidence>
<dbReference type="PROSITE" id="PS50023">
    <property type="entry name" value="LIM_DOMAIN_2"/>
    <property type="match status" value="1"/>
</dbReference>
<dbReference type="Proteomes" id="UP000726737">
    <property type="component" value="Unassembled WGS sequence"/>
</dbReference>
<feature type="domain" description="Phorbol-ester/DAG-type" evidence="8">
    <location>
        <begin position="572"/>
        <end position="619"/>
    </location>
</feature>
<dbReference type="SUPFAM" id="SSF57889">
    <property type="entry name" value="Cysteine-rich domain"/>
    <property type="match status" value="1"/>
</dbReference>
<name>A0A9P6QEG4_9FUNG</name>
<feature type="compositionally biased region" description="Polar residues" evidence="6">
    <location>
        <begin position="144"/>
        <end position="154"/>
    </location>
</feature>
<feature type="coiled-coil region" evidence="5">
    <location>
        <begin position="38"/>
        <end position="65"/>
    </location>
</feature>
<feature type="compositionally biased region" description="Low complexity" evidence="6">
    <location>
        <begin position="1038"/>
        <end position="1050"/>
    </location>
</feature>
<dbReference type="PROSITE" id="PS50081">
    <property type="entry name" value="ZF_DAG_PE_2"/>
    <property type="match status" value="1"/>
</dbReference>
<dbReference type="GO" id="GO:0046872">
    <property type="term" value="F:metal ion binding"/>
    <property type="evidence" value="ECO:0007669"/>
    <property type="project" value="UniProtKB-KW"/>
</dbReference>
<feature type="compositionally biased region" description="Low complexity" evidence="6">
    <location>
        <begin position="935"/>
        <end position="988"/>
    </location>
</feature>
<feature type="compositionally biased region" description="Polar residues" evidence="6">
    <location>
        <begin position="165"/>
        <end position="198"/>
    </location>
</feature>
<dbReference type="OrthoDB" id="79452at2759"/>
<evidence type="ECO:0000259" key="7">
    <source>
        <dbReference type="PROSITE" id="PS50023"/>
    </source>
</evidence>
<keyword evidence="11" id="KW-1185">Reference proteome</keyword>
<feature type="domain" description="Rho-GAP" evidence="9">
    <location>
        <begin position="658"/>
        <end position="847"/>
    </location>
</feature>
<feature type="compositionally biased region" description="Basic and acidic residues" evidence="6">
    <location>
        <begin position="989"/>
        <end position="999"/>
    </location>
</feature>
<feature type="compositionally biased region" description="Polar residues" evidence="6">
    <location>
        <begin position="448"/>
        <end position="461"/>
    </location>
</feature>
<dbReference type="SMART" id="SM00324">
    <property type="entry name" value="RhoGAP"/>
    <property type="match status" value="1"/>
</dbReference>
<evidence type="ECO:0000259" key="9">
    <source>
        <dbReference type="PROSITE" id="PS50238"/>
    </source>
</evidence>
<dbReference type="InterPro" id="IPR001781">
    <property type="entry name" value="Znf_LIM"/>
</dbReference>
<evidence type="ECO:0000256" key="5">
    <source>
        <dbReference type="SAM" id="Coils"/>
    </source>
</evidence>
<feature type="region of interest" description="Disordered" evidence="6">
    <location>
        <begin position="402"/>
        <end position="483"/>
    </location>
</feature>
<organism evidence="10 11">
    <name type="scientific">Mortierella polycephala</name>
    <dbReference type="NCBI Taxonomy" id="41804"/>
    <lineage>
        <taxon>Eukaryota</taxon>
        <taxon>Fungi</taxon>
        <taxon>Fungi incertae sedis</taxon>
        <taxon>Mucoromycota</taxon>
        <taxon>Mortierellomycotina</taxon>
        <taxon>Mortierellomycetes</taxon>
        <taxon>Mortierellales</taxon>
        <taxon>Mortierellaceae</taxon>
        <taxon>Mortierella</taxon>
    </lineage>
</organism>
<dbReference type="InterPro" id="IPR000198">
    <property type="entry name" value="RhoGAP_dom"/>
</dbReference>
<dbReference type="InterPro" id="IPR008936">
    <property type="entry name" value="Rho_GTPase_activation_prot"/>
</dbReference>
<dbReference type="PROSITE" id="PS00479">
    <property type="entry name" value="ZF_DAG_PE_1"/>
    <property type="match status" value="1"/>
</dbReference>
<dbReference type="GO" id="GO:0005096">
    <property type="term" value="F:GTPase activator activity"/>
    <property type="evidence" value="ECO:0007669"/>
    <property type="project" value="UniProtKB-KW"/>
</dbReference>